<evidence type="ECO:0000313" key="5">
    <source>
        <dbReference type="EMBL" id="MEE4593876.1"/>
    </source>
</evidence>
<organism evidence="5 6">
    <name type="scientific">Streptomyces asiaticus subsp. ignotus</name>
    <dbReference type="NCBI Taxonomy" id="3098222"/>
    <lineage>
        <taxon>Bacteria</taxon>
        <taxon>Bacillati</taxon>
        <taxon>Actinomycetota</taxon>
        <taxon>Actinomycetes</taxon>
        <taxon>Kitasatosporales</taxon>
        <taxon>Streptomycetaceae</taxon>
        <taxon>Streptomyces</taxon>
        <taxon>Streptomyces violaceusniger group</taxon>
    </lineage>
</organism>
<accession>A0ABU7PXW0</accession>
<dbReference type="RefSeq" id="WP_330809869.1">
    <property type="nucleotide sequence ID" value="NZ_JAZBJO010000010.1"/>
</dbReference>
<dbReference type="PANTHER" id="PTHR11712">
    <property type="entry name" value="POLYKETIDE SYNTHASE-RELATED"/>
    <property type="match status" value="1"/>
</dbReference>
<gene>
    <name evidence="5" type="ORF">V2J94_18605</name>
</gene>
<dbReference type="EMBL" id="JAZBJO010000010">
    <property type="protein sequence ID" value="MEE4593876.1"/>
    <property type="molecule type" value="Genomic_DNA"/>
</dbReference>
<dbReference type="SUPFAM" id="SSF53901">
    <property type="entry name" value="Thiolase-like"/>
    <property type="match status" value="2"/>
</dbReference>
<dbReference type="SMART" id="SM00825">
    <property type="entry name" value="PKS_KS"/>
    <property type="match status" value="1"/>
</dbReference>
<dbReference type="InterPro" id="IPR020841">
    <property type="entry name" value="PKS_Beta-ketoAc_synthase_dom"/>
</dbReference>
<dbReference type="InterPro" id="IPR000794">
    <property type="entry name" value="Beta-ketoacyl_synthase"/>
</dbReference>
<dbReference type="PANTHER" id="PTHR11712:SF347">
    <property type="entry name" value="BETA KETOACYL-ACYL CARRIER PROTEIN SYNTHASE"/>
    <property type="match status" value="1"/>
</dbReference>
<name>A0ABU7PXW0_9ACTN</name>
<proteinExistence type="inferred from homology"/>
<comment type="similarity">
    <text evidence="1 3">Belongs to the thiolase-like superfamily. Beta-ketoacyl-ACP synthases family.</text>
</comment>
<evidence type="ECO:0000259" key="4">
    <source>
        <dbReference type="PROSITE" id="PS52004"/>
    </source>
</evidence>
<dbReference type="Pfam" id="PF00109">
    <property type="entry name" value="ketoacyl-synt"/>
    <property type="match status" value="1"/>
</dbReference>
<reference evidence="5 6" key="1">
    <citation type="submission" date="2023-11" db="EMBL/GenBank/DDBJ databases">
        <title>30 novel species of actinomycetes from the DSMZ collection.</title>
        <authorList>
            <person name="Nouioui I."/>
        </authorList>
    </citation>
    <scope>NUCLEOTIDE SEQUENCE [LARGE SCALE GENOMIC DNA]</scope>
    <source>
        <strain evidence="5 6">DSM 41524</strain>
    </source>
</reference>
<comment type="caution">
    <text evidence="5">The sequence shown here is derived from an EMBL/GenBank/DDBJ whole genome shotgun (WGS) entry which is preliminary data.</text>
</comment>
<evidence type="ECO:0000256" key="3">
    <source>
        <dbReference type="RuleBase" id="RU003694"/>
    </source>
</evidence>
<dbReference type="InterPro" id="IPR014031">
    <property type="entry name" value="Ketoacyl_synth_C"/>
</dbReference>
<dbReference type="InterPro" id="IPR016039">
    <property type="entry name" value="Thiolase-like"/>
</dbReference>
<evidence type="ECO:0000256" key="1">
    <source>
        <dbReference type="ARBA" id="ARBA00008467"/>
    </source>
</evidence>
<dbReference type="Gene3D" id="3.40.47.10">
    <property type="match status" value="1"/>
</dbReference>
<keyword evidence="6" id="KW-1185">Reference proteome</keyword>
<dbReference type="PROSITE" id="PS52004">
    <property type="entry name" value="KS3_2"/>
    <property type="match status" value="1"/>
</dbReference>
<evidence type="ECO:0000256" key="2">
    <source>
        <dbReference type="ARBA" id="ARBA00022679"/>
    </source>
</evidence>
<dbReference type="Pfam" id="PF02801">
    <property type="entry name" value="Ketoacyl-synt_C"/>
    <property type="match status" value="1"/>
</dbReference>
<evidence type="ECO:0000313" key="6">
    <source>
        <dbReference type="Proteomes" id="UP001354709"/>
    </source>
</evidence>
<sequence>MSQLVTGAGAVASVGEGVDEVFRALCAGTSGLGELRGFDRERYRTRHAYEIDDRPAPGTDLPGRATDWLLRAVGEAAAQAGLGEDLSEVPVLIGTGLRELRSAELAWRDGTPFDIGRLHFGTALRTRFGAVRTHTFSGACSASLYALALAADLLASGAEDTVVVAGVDTLTESMYGLLDRVNGEPPDRVRPFDRDRRGVLMGDGAAAVVLRREEPGAETRALGRVRAVSMNCDANHVTAPDPQGIARAVHEAQWRAGVNPGDIDLVLLHGTGTQLNDAAEATAIAEVFGREVSGPLMTAIKCMTGHTSGGSGLLSLIVALESMASGRVPPTLGLVEPLPEAEAFRFVREEAREGGDLRVAQIDAFGFGGVNAVAIVERAGRVERVGR</sequence>
<dbReference type="InterPro" id="IPR014030">
    <property type="entry name" value="Ketoacyl_synth_N"/>
</dbReference>
<feature type="domain" description="Ketosynthase family 3 (KS3)" evidence="4">
    <location>
        <begin position="1"/>
        <end position="378"/>
    </location>
</feature>
<dbReference type="Proteomes" id="UP001354709">
    <property type="component" value="Unassembled WGS sequence"/>
</dbReference>
<protein>
    <submittedName>
        <fullName evidence="5">Beta-ketoacyl synthase N-terminal-like domain-containing protein</fullName>
    </submittedName>
</protein>
<keyword evidence="2 3" id="KW-0808">Transferase</keyword>